<dbReference type="Pfam" id="PF00209">
    <property type="entry name" value="SNF"/>
    <property type="match status" value="1"/>
</dbReference>
<dbReference type="SUPFAM" id="SSF161070">
    <property type="entry name" value="SNF-like"/>
    <property type="match status" value="1"/>
</dbReference>
<evidence type="ECO:0000256" key="7">
    <source>
        <dbReference type="ARBA" id="ARBA00023136"/>
    </source>
</evidence>
<dbReference type="GO" id="GO:0005886">
    <property type="term" value="C:plasma membrane"/>
    <property type="evidence" value="ECO:0007669"/>
    <property type="project" value="TreeGrafter"/>
</dbReference>
<name>A0A7R9B5A5_TIMSH</name>
<dbReference type="EMBL" id="OC005888">
    <property type="protein sequence ID" value="CAD7265730.1"/>
    <property type="molecule type" value="Genomic_DNA"/>
</dbReference>
<evidence type="ECO:0000256" key="3">
    <source>
        <dbReference type="ARBA" id="ARBA00022448"/>
    </source>
</evidence>
<evidence type="ECO:0000256" key="4">
    <source>
        <dbReference type="ARBA" id="ARBA00022692"/>
    </source>
</evidence>
<accession>A0A7R9B5A5</accession>
<evidence type="ECO:0000256" key="5">
    <source>
        <dbReference type="ARBA" id="ARBA00022847"/>
    </source>
</evidence>
<dbReference type="PROSITE" id="PS50267">
    <property type="entry name" value="NA_NEUROTRAN_SYMP_3"/>
    <property type="match status" value="1"/>
</dbReference>
<evidence type="ECO:0000256" key="1">
    <source>
        <dbReference type="ARBA" id="ARBA00004141"/>
    </source>
</evidence>
<dbReference type="GO" id="GO:0005283">
    <property type="term" value="F:amino acid:sodium symporter activity"/>
    <property type="evidence" value="ECO:0007669"/>
    <property type="project" value="TreeGrafter"/>
</dbReference>
<dbReference type="AlphaFoldDB" id="A0A7R9B5A5"/>
<keyword evidence="4 8" id="KW-0812">Transmembrane</keyword>
<keyword evidence="6 8" id="KW-1133">Transmembrane helix</keyword>
<sequence length="316" mass="35707">MCLLSWPNYVSDVLVILAKLLVIRLSSWPNYVSDVLVILAKLLVIRLSSWPNYVSDSLVILAKLLVIRLSCNNSSDANMSDSVHNQLGHWPHNLSSMLASLGCTLGLCNISRFAVLSIHFGDLEIVDFVSDNFPQLGMTHLDLEIVDFVSDNFPRLGMTHLDLEIVDFVSDHIPCLGMTHLDLEIVDFGIGIALLVSQALIGIYSIVGVSWMFIYFRDSFITKLDRYRWAEPYELYREDSRPLNGTYKLEETVPDYLNGVVLQRHNLATPESTFGHLKFQVTFNLAVVWMIVFVCLSKGRSTSHCVDLLHIHIAHN</sequence>
<proteinExistence type="inferred from homology"/>
<gene>
    <name evidence="9" type="ORF">TSIB3V08_LOCUS9760</name>
</gene>
<dbReference type="GO" id="GO:0015179">
    <property type="term" value="F:L-amino acid transmembrane transporter activity"/>
    <property type="evidence" value="ECO:0007669"/>
    <property type="project" value="TreeGrafter"/>
</dbReference>
<dbReference type="GO" id="GO:0089718">
    <property type="term" value="P:amino acid import across plasma membrane"/>
    <property type="evidence" value="ECO:0007669"/>
    <property type="project" value="TreeGrafter"/>
</dbReference>
<comment type="similarity">
    <text evidence="2">Belongs to the sodium:neurotransmitter symporter (SNF) (TC 2.A.22) family.</text>
</comment>
<dbReference type="PANTHER" id="PTHR11616:SF323">
    <property type="entry name" value="SODIUM-DEPENDENT TRANSPORTER BEDRAGGLED"/>
    <property type="match status" value="1"/>
</dbReference>
<dbReference type="InterPro" id="IPR000175">
    <property type="entry name" value="Na/ntran_symport"/>
</dbReference>
<protein>
    <submittedName>
        <fullName evidence="9">Uncharacterized protein</fullName>
    </submittedName>
</protein>
<reference evidence="9" key="1">
    <citation type="submission" date="2020-11" db="EMBL/GenBank/DDBJ databases">
        <authorList>
            <person name="Tran Van P."/>
        </authorList>
    </citation>
    <scope>NUCLEOTIDE SEQUENCE</scope>
</reference>
<organism evidence="9">
    <name type="scientific">Timema shepardi</name>
    <name type="common">Walking stick</name>
    <dbReference type="NCBI Taxonomy" id="629360"/>
    <lineage>
        <taxon>Eukaryota</taxon>
        <taxon>Metazoa</taxon>
        <taxon>Ecdysozoa</taxon>
        <taxon>Arthropoda</taxon>
        <taxon>Hexapoda</taxon>
        <taxon>Insecta</taxon>
        <taxon>Pterygota</taxon>
        <taxon>Neoptera</taxon>
        <taxon>Polyneoptera</taxon>
        <taxon>Phasmatodea</taxon>
        <taxon>Timematodea</taxon>
        <taxon>Timematoidea</taxon>
        <taxon>Timematidae</taxon>
        <taxon>Timema</taxon>
    </lineage>
</organism>
<keyword evidence="5" id="KW-0769">Symport</keyword>
<keyword evidence="7 8" id="KW-0472">Membrane</keyword>
<dbReference type="PANTHER" id="PTHR11616">
    <property type="entry name" value="SODIUM/CHLORIDE DEPENDENT TRANSPORTER"/>
    <property type="match status" value="1"/>
</dbReference>
<evidence type="ECO:0000256" key="6">
    <source>
        <dbReference type="ARBA" id="ARBA00022989"/>
    </source>
</evidence>
<comment type="subcellular location">
    <subcellularLocation>
        <location evidence="1">Membrane</location>
        <topology evidence="1">Multi-pass membrane protein</topology>
    </subcellularLocation>
</comment>
<evidence type="ECO:0000256" key="2">
    <source>
        <dbReference type="ARBA" id="ARBA00006459"/>
    </source>
</evidence>
<feature type="transmembrane region" description="Helical" evidence="8">
    <location>
        <begin position="188"/>
        <end position="216"/>
    </location>
</feature>
<dbReference type="InterPro" id="IPR037272">
    <property type="entry name" value="SNS_sf"/>
</dbReference>
<evidence type="ECO:0000313" key="9">
    <source>
        <dbReference type="EMBL" id="CAD7265730.1"/>
    </source>
</evidence>
<keyword evidence="3" id="KW-0813">Transport</keyword>
<evidence type="ECO:0000256" key="8">
    <source>
        <dbReference type="SAM" id="Phobius"/>
    </source>
</evidence>